<dbReference type="InterPro" id="IPR050884">
    <property type="entry name" value="CNP_phosphodiesterase-III"/>
</dbReference>
<accession>A0A6M3L0T4</accession>
<dbReference type="GO" id="GO:0046872">
    <property type="term" value="F:metal ion binding"/>
    <property type="evidence" value="ECO:0007669"/>
    <property type="project" value="UniProtKB-KW"/>
</dbReference>
<evidence type="ECO:0000256" key="3">
    <source>
        <dbReference type="ARBA" id="ARBA00023004"/>
    </source>
</evidence>
<comment type="similarity">
    <text evidence="4">Belongs to the cyclic nucleotide phosphodiesterase class-III family.</text>
</comment>
<dbReference type="PANTHER" id="PTHR42988">
    <property type="entry name" value="PHOSPHOHYDROLASE"/>
    <property type="match status" value="1"/>
</dbReference>
<dbReference type="EMBL" id="MT142693">
    <property type="protein sequence ID" value="QJA87274.1"/>
    <property type="molecule type" value="Genomic_DNA"/>
</dbReference>
<evidence type="ECO:0000259" key="5">
    <source>
        <dbReference type="Pfam" id="PF00149"/>
    </source>
</evidence>
<dbReference type="PANTHER" id="PTHR42988:SF2">
    <property type="entry name" value="CYCLIC NUCLEOTIDE PHOSPHODIESTERASE CBUA0032-RELATED"/>
    <property type="match status" value="1"/>
</dbReference>
<keyword evidence="3" id="KW-0408">Iron</keyword>
<gene>
    <name evidence="6" type="ORF">MM415B03023_0008</name>
</gene>
<sequence>MILAIADPHIHDSAARNEPIRDLVRQACDRMGRDGWLAILGDLTDSGTERQYAQAMAMLQPLRGRLILVPGNHDGGLLGIFVQAAARRRWARLVRELAAPTRIELDGRLIQVVDSCLYTTWPWDLARGRVGSRQMARVRSAIGEGGRRGLRPTILLHHWPYSADVALRLEDAAALLRLVEGHADLVAGHTHERDGRAILGSVARCVGGAREIREIYEMEATR</sequence>
<reference evidence="6" key="1">
    <citation type="submission" date="2020-03" db="EMBL/GenBank/DDBJ databases">
        <title>The deep terrestrial virosphere.</title>
        <authorList>
            <person name="Holmfeldt K."/>
            <person name="Nilsson E."/>
            <person name="Simone D."/>
            <person name="Lopez-Fernandez M."/>
            <person name="Wu X."/>
            <person name="de Brujin I."/>
            <person name="Lundin D."/>
            <person name="Andersson A."/>
            <person name="Bertilsson S."/>
            <person name="Dopson M."/>
        </authorList>
    </citation>
    <scope>NUCLEOTIDE SEQUENCE</scope>
    <source>
        <strain evidence="6">MM415B03023</strain>
    </source>
</reference>
<dbReference type="InterPro" id="IPR029052">
    <property type="entry name" value="Metallo-depent_PP-like"/>
</dbReference>
<evidence type="ECO:0000313" key="6">
    <source>
        <dbReference type="EMBL" id="QJA87274.1"/>
    </source>
</evidence>
<keyword evidence="2" id="KW-0378">Hydrolase</keyword>
<evidence type="ECO:0000256" key="4">
    <source>
        <dbReference type="ARBA" id="ARBA00025742"/>
    </source>
</evidence>
<dbReference type="InterPro" id="IPR004843">
    <property type="entry name" value="Calcineurin-like_PHP"/>
</dbReference>
<name>A0A6M3L0T4_9ZZZZ</name>
<dbReference type="SUPFAM" id="SSF56300">
    <property type="entry name" value="Metallo-dependent phosphatases"/>
    <property type="match status" value="1"/>
</dbReference>
<organism evidence="6">
    <name type="scientific">viral metagenome</name>
    <dbReference type="NCBI Taxonomy" id="1070528"/>
    <lineage>
        <taxon>unclassified sequences</taxon>
        <taxon>metagenomes</taxon>
        <taxon>organismal metagenomes</taxon>
    </lineage>
</organism>
<evidence type="ECO:0000256" key="2">
    <source>
        <dbReference type="ARBA" id="ARBA00022801"/>
    </source>
</evidence>
<protein>
    <submittedName>
        <fullName evidence="6">Putative calcineurin-like phosphoesterase</fullName>
    </submittedName>
</protein>
<proteinExistence type="inferred from homology"/>
<evidence type="ECO:0000256" key="1">
    <source>
        <dbReference type="ARBA" id="ARBA00022723"/>
    </source>
</evidence>
<keyword evidence="1" id="KW-0479">Metal-binding</keyword>
<dbReference type="Pfam" id="PF00149">
    <property type="entry name" value="Metallophos"/>
    <property type="match status" value="1"/>
</dbReference>
<dbReference type="AlphaFoldDB" id="A0A6M3L0T4"/>
<dbReference type="Gene3D" id="3.60.21.10">
    <property type="match status" value="1"/>
</dbReference>
<dbReference type="GO" id="GO:0016787">
    <property type="term" value="F:hydrolase activity"/>
    <property type="evidence" value="ECO:0007669"/>
    <property type="project" value="UniProtKB-KW"/>
</dbReference>
<feature type="domain" description="Calcineurin-like phosphoesterase" evidence="5">
    <location>
        <begin position="2"/>
        <end position="192"/>
    </location>
</feature>